<name>A0A9D1W0M5_9FIRM</name>
<evidence type="ECO:0000256" key="8">
    <source>
        <dbReference type="ARBA" id="ARBA00023014"/>
    </source>
</evidence>
<evidence type="ECO:0000256" key="3">
    <source>
        <dbReference type="ARBA" id="ARBA00022485"/>
    </source>
</evidence>
<dbReference type="Pfam" id="PF13353">
    <property type="entry name" value="Fer4_12"/>
    <property type="match status" value="1"/>
</dbReference>
<dbReference type="InterPro" id="IPR013785">
    <property type="entry name" value="Aldolase_TIM"/>
</dbReference>
<evidence type="ECO:0000313" key="12">
    <source>
        <dbReference type="Proteomes" id="UP000886847"/>
    </source>
</evidence>
<dbReference type="PANTHER" id="PTHR30352">
    <property type="entry name" value="PYRUVATE FORMATE-LYASE-ACTIVATING ENZYME"/>
    <property type="match status" value="1"/>
</dbReference>
<comment type="caution">
    <text evidence="11">The sequence shown here is derived from an EMBL/GenBank/DDBJ whole genome shotgun (WGS) entry which is preliminary data.</text>
</comment>
<dbReference type="SFLD" id="SFLDS00029">
    <property type="entry name" value="Radical_SAM"/>
    <property type="match status" value="1"/>
</dbReference>
<dbReference type="SFLD" id="SFLDG01066">
    <property type="entry name" value="organic_radical-activating_enz"/>
    <property type="match status" value="1"/>
</dbReference>
<evidence type="ECO:0000256" key="7">
    <source>
        <dbReference type="ARBA" id="ARBA00023004"/>
    </source>
</evidence>
<protein>
    <submittedName>
        <fullName evidence="11">Radical SAM protein</fullName>
    </submittedName>
</protein>
<dbReference type="GO" id="GO:0016491">
    <property type="term" value="F:oxidoreductase activity"/>
    <property type="evidence" value="ECO:0007669"/>
    <property type="project" value="UniProtKB-KW"/>
</dbReference>
<dbReference type="GO" id="GO:0051539">
    <property type="term" value="F:4 iron, 4 sulfur cluster binding"/>
    <property type="evidence" value="ECO:0007669"/>
    <property type="project" value="UniProtKB-KW"/>
</dbReference>
<dbReference type="InterPro" id="IPR034457">
    <property type="entry name" value="Organic_radical-activating"/>
</dbReference>
<evidence type="ECO:0000259" key="10">
    <source>
        <dbReference type="PROSITE" id="PS51918"/>
    </source>
</evidence>
<evidence type="ECO:0000256" key="9">
    <source>
        <dbReference type="SAM" id="MobiDB-lite"/>
    </source>
</evidence>
<feature type="domain" description="Radical SAM core" evidence="10">
    <location>
        <begin position="58"/>
        <end position="264"/>
    </location>
</feature>
<dbReference type="Gene3D" id="3.20.20.70">
    <property type="entry name" value="Aldolase class I"/>
    <property type="match status" value="1"/>
</dbReference>
<gene>
    <name evidence="11" type="ORF">H9851_04975</name>
</gene>
<dbReference type="InterPro" id="IPR007197">
    <property type="entry name" value="rSAM"/>
</dbReference>
<keyword evidence="7" id="KW-0408">Iron</keyword>
<keyword evidence="5" id="KW-0479">Metal-binding</keyword>
<dbReference type="InterPro" id="IPR001989">
    <property type="entry name" value="Radical_activat_CS"/>
</dbReference>
<reference evidence="11" key="1">
    <citation type="journal article" date="2021" name="PeerJ">
        <title>Extensive microbial diversity within the chicken gut microbiome revealed by metagenomics and culture.</title>
        <authorList>
            <person name="Gilroy R."/>
            <person name="Ravi A."/>
            <person name="Getino M."/>
            <person name="Pursley I."/>
            <person name="Horton D.L."/>
            <person name="Alikhan N.F."/>
            <person name="Baker D."/>
            <person name="Gharbi K."/>
            <person name="Hall N."/>
            <person name="Watson M."/>
            <person name="Adriaenssens E.M."/>
            <person name="Foster-Nyarko E."/>
            <person name="Jarju S."/>
            <person name="Secka A."/>
            <person name="Antonio M."/>
            <person name="Oren A."/>
            <person name="Chaudhuri R.R."/>
            <person name="La Ragione R."/>
            <person name="Hildebrand F."/>
            <person name="Pallen M.J."/>
        </authorList>
    </citation>
    <scope>NUCLEOTIDE SEQUENCE</scope>
    <source>
        <strain evidence="11">2189</strain>
    </source>
</reference>
<dbReference type="PROSITE" id="PS51918">
    <property type="entry name" value="RADICAL_SAM"/>
    <property type="match status" value="1"/>
</dbReference>
<keyword evidence="8" id="KW-0411">Iron-sulfur</keyword>
<reference evidence="11" key="2">
    <citation type="submission" date="2021-04" db="EMBL/GenBank/DDBJ databases">
        <authorList>
            <person name="Gilroy R."/>
        </authorList>
    </citation>
    <scope>NUCLEOTIDE SEQUENCE</scope>
    <source>
        <strain evidence="11">2189</strain>
    </source>
</reference>
<dbReference type="CDD" id="cd01335">
    <property type="entry name" value="Radical_SAM"/>
    <property type="match status" value="1"/>
</dbReference>
<evidence type="ECO:0000256" key="6">
    <source>
        <dbReference type="ARBA" id="ARBA00023002"/>
    </source>
</evidence>
<dbReference type="GO" id="GO:0046872">
    <property type="term" value="F:metal ion binding"/>
    <property type="evidence" value="ECO:0007669"/>
    <property type="project" value="UniProtKB-KW"/>
</dbReference>
<organism evidence="11 12">
    <name type="scientific">Candidatus Borkfalkia faecavium</name>
    <dbReference type="NCBI Taxonomy" id="2838508"/>
    <lineage>
        <taxon>Bacteria</taxon>
        <taxon>Bacillati</taxon>
        <taxon>Bacillota</taxon>
        <taxon>Clostridia</taxon>
        <taxon>Christensenellales</taxon>
        <taxon>Christensenellaceae</taxon>
        <taxon>Candidatus Borkfalkia</taxon>
    </lineage>
</organism>
<feature type="compositionally biased region" description="Basic and acidic residues" evidence="9">
    <location>
        <begin position="10"/>
        <end position="20"/>
    </location>
</feature>
<comment type="similarity">
    <text evidence="2">Belongs to the organic radical-activating enzymes family.</text>
</comment>
<dbReference type="AlphaFoldDB" id="A0A9D1W0M5"/>
<sequence length="269" mass="29125">MSSEKGMSAENEKSAPHDKGAGMGDRGAAAVTGAIDTEDASAANVTGYIDSVYCGSGVDGPGLRCVVFVNGCNLRCPFCHNPETLFKRGTMSDINALKARLLRYRGYFRRGGVTISGGEPFLQKEFTLALVRALAAEGVRCCIETNGHIADEQLIAAADIVVDIKNQQTDDLSAYEKFFAACLRQGKTPRLTNVLVPGVNDKEEKIAALARLAGRYFPGERIRFLPFRKLCAEKYENLGIPFPFAAYREAEEEDIARAEAIAAACIDKN</sequence>
<dbReference type="PANTHER" id="PTHR30352:SF5">
    <property type="entry name" value="PYRUVATE FORMATE-LYASE 1-ACTIVATING ENZYME"/>
    <property type="match status" value="1"/>
</dbReference>
<evidence type="ECO:0000256" key="1">
    <source>
        <dbReference type="ARBA" id="ARBA00001966"/>
    </source>
</evidence>
<dbReference type="EMBL" id="DXEW01000025">
    <property type="protein sequence ID" value="HIX50616.1"/>
    <property type="molecule type" value="Genomic_DNA"/>
</dbReference>
<keyword evidence="6" id="KW-0560">Oxidoreductase</keyword>
<feature type="region of interest" description="Disordered" evidence="9">
    <location>
        <begin position="1"/>
        <end position="26"/>
    </location>
</feature>
<evidence type="ECO:0000256" key="4">
    <source>
        <dbReference type="ARBA" id="ARBA00022691"/>
    </source>
</evidence>
<evidence type="ECO:0000313" key="11">
    <source>
        <dbReference type="EMBL" id="HIX50616.1"/>
    </source>
</evidence>
<keyword evidence="4" id="KW-0949">S-adenosyl-L-methionine</keyword>
<dbReference type="PROSITE" id="PS01087">
    <property type="entry name" value="RADICAL_ACTIVATING"/>
    <property type="match status" value="1"/>
</dbReference>
<proteinExistence type="inferred from homology"/>
<dbReference type="SUPFAM" id="SSF102114">
    <property type="entry name" value="Radical SAM enzymes"/>
    <property type="match status" value="1"/>
</dbReference>
<dbReference type="InterPro" id="IPR058240">
    <property type="entry name" value="rSAM_sf"/>
</dbReference>
<dbReference type="Proteomes" id="UP000886847">
    <property type="component" value="Unassembled WGS sequence"/>
</dbReference>
<evidence type="ECO:0000256" key="5">
    <source>
        <dbReference type="ARBA" id="ARBA00022723"/>
    </source>
</evidence>
<evidence type="ECO:0000256" key="2">
    <source>
        <dbReference type="ARBA" id="ARBA00009777"/>
    </source>
</evidence>
<accession>A0A9D1W0M5</accession>
<comment type="cofactor">
    <cofactor evidence="1">
        <name>[4Fe-4S] cluster</name>
        <dbReference type="ChEBI" id="CHEBI:49883"/>
    </cofactor>
</comment>
<keyword evidence="3" id="KW-0004">4Fe-4S</keyword>